<organism evidence="1 2">
    <name type="scientific">Dendrolimus kikuchii</name>
    <dbReference type="NCBI Taxonomy" id="765133"/>
    <lineage>
        <taxon>Eukaryota</taxon>
        <taxon>Metazoa</taxon>
        <taxon>Ecdysozoa</taxon>
        <taxon>Arthropoda</taxon>
        <taxon>Hexapoda</taxon>
        <taxon>Insecta</taxon>
        <taxon>Pterygota</taxon>
        <taxon>Neoptera</taxon>
        <taxon>Endopterygota</taxon>
        <taxon>Lepidoptera</taxon>
        <taxon>Glossata</taxon>
        <taxon>Ditrysia</taxon>
        <taxon>Bombycoidea</taxon>
        <taxon>Lasiocampidae</taxon>
        <taxon>Dendrolimus</taxon>
    </lineage>
</organism>
<dbReference type="EMBL" id="CM034409">
    <property type="protein sequence ID" value="KAJ0171956.1"/>
    <property type="molecule type" value="Genomic_DNA"/>
</dbReference>
<protein>
    <submittedName>
        <fullName evidence="1">Uncharacterized protein</fullName>
    </submittedName>
</protein>
<comment type="caution">
    <text evidence="1">The sequence shown here is derived from an EMBL/GenBank/DDBJ whole genome shotgun (WGS) entry which is preliminary data.</text>
</comment>
<keyword evidence="2" id="KW-1185">Reference proteome</keyword>
<reference evidence="1 2" key="1">
    <citation type="journal article" date="2021" name="Front. Genet.">
        <title>Chromosome-Level Genome Assembly Reveals Significant Gene Expansion in the Toll and IMD Signaling Pathways of Dendrolimus kikuchii.</title>
        <authorList>
            <person name="Zhou J."/>
            <person name="Wu P."/>
            <person name="Xiong Z."/>
            <person name="Liu N."/>
            <person name="Zhao N."/>
            <person name="Ji M."/>
            <person name="Qiu Y."/>
            <person name="Yang B."/>
        </authorList>
    </citation>
    <scope>NUCLEOTIDE SEQUENCE [LARGE SCALE GENOMIC DNA]</scope>
    <source>
        <strain evidence="1">Ann1</strain>
    </source>
</reference>
<evidence type="ECO:0000313" key="1">
    <source>
        <dbReference type="EMBL" id="KAJ0171956.1"/>
    </source>
</evidence>
<accession>A0ACC1CK66</accession>
<sequence>MSIKGFKGTKVVPKSVFAELPQTYPLSKEQLRFYDANGYLVLKELIDFASLYAFKHRFAQICNGLTKDYYAQIIKDSVLMAKTQKPEEYVNKLQDILYDDVFSQYSENPRLLHVVSQLLGDDITGMHSMFINKPPGTDRHPPHQDMYYFPFRPADKIVGTWTAVDHVSLDNGCLYVVPGSHKANILYPHVNQLISIVLYHGILDEETVAPEERRVHLEMSPGDTVFLHPMLVHGSGPNITTNYRKAISVHYAASSCEYVDVSGTVQEMAAKEVEEIARKKGFNNIKFQDVWKLKSKQVKGVRSNL</sequence>
<dbReference type="Proteomes" id="UP000824533">
    <property type="component" value="Linkage Group LG23"/>
</dbReference>
<name>A0ACC1CK66_9NEOP</name>
<gene>
    <name evidence="1" type="ORF">K1T71_012719</name>
</gene>
<proteinExistence type="predicted"/>
<evidence type="ECO:0000313" key="2">
    <source>
        <dbReference type="Proteomes" id="UP000824533"/>
    </source>
</evidence>